<dbReference type="RefSeq" id="WP_204034608.1">
    <property type="nucleotide sequence ID" value="NZ_BOPC01000027.1"/>
</dbReference>
<reference evidence="1 2" key="1">
    <citation type="submission" date="2021-01" db="EMBL/GenBank/DDBJ databases">
        <title>Whole genome shotgun sequence of Verrucosispora qiuiae NBRC 106684.</title>
        <authorList>
            <person name="Komaki H."/>
            <person name="Tamura T."/>
        </authorList>
    </citation>
    <scope>NUCLEOTIDE SEQUENCE [LARGE SCALE GENOMIC DNA]</scope>
    <source>
        <strain evidence="1 2">NBRC 106684</strain>
    </source>
</reference>
<evidence type="ECO:0000313" key="1">
    <source>
        <dbReference type="EMBL" id="GIJ27019.1"/>
    </source>
</evidence>
<comment type="caution">
    <text evidence="1">The sequence shown here is derived from an EMBL/GenBank/DDBJ whole genome shotgun (WGS) entry which is preliminary data.</text>
</comment>
<accession>A0ABQ4JA17</accession>
<organism evidence="1 2">
    <name type="scientific">Micromonospora qiuiae</name>
    <dbReference type="NCBI Taxonomy" id="502268"/>
    <lineage>
        <taxon>Bacteria</taxon>
        <taxon>Bacillati</taxon>
        <taxon>Actinomycetota</taxon>
        <taxon>Actinomycetes</taxon>
        <taxon>Micromonosporales</taxon>
        <taxon>Micromonosporaceae</taxon>
        <taxon>Micromonospora</taxon>
    </lineage>
</organism>
<proteinExistence type="predicted"/>
<evidence type="ECO:0008006" key="3">
    <source>
        <dbReference type="Google" id="ProtNLM"/>
    </source>
</evidence>
<keyword evidence="2" id="KW-1185">Reference proteome</keyword>
<evidence type="ECO:0000313" key="2">
    <source>
        <dbReference type="Proteomes" id="UP000653076"/>
    </source>
</evidence>
<dbReference type="EMBL" id="BOPC01000027">
    <property type="protein sequence ID" value="GIJ27019.1"/>
    <property type="molecule type" value="Genomic_DNA"/>
</dbReference>
<protein>
    <recommendedName>
        <fullName evidence="3">DUF4240 domain-containing protein</fullName>
    </recommendedName>
</protein>
<name>A0ABQ4JA17_9ACTN</name>
<sequence>MLSEVRWVSREPEVRHALSLCRVVDAGTRDEWYDLLGVIQVPVSERAPETLRDQLRAWALATLTAGSYGFGRYYAACSTLDEDDEPDKLIADDNINWSGSEVLVPAERPTGDS</sequence>
<gene>
    <name evidence="1" type="ORF">Vqi01_21810</name>
</gene>
<dbReference type="Proteomes" id="UP000653076">
    <property type="component" value="Unassembled WGS sequence"/>
</dbReference>